<organism evidence="1 2">
    <name type="scientific">Sphaerodactylus townsendi</name>
    <dbReference type="NCBI Taxonomy" id="933632"/>
    <lineage>
        <taxon>Eukaryota</taxon>
        <taxon>Metazoa</taxon>
        <taxon>Chordata</taxon>
        <taxon>Craniata</taxon>
        <taxon>Vertebrata</taxon>
        <taxon>Euteleostomi</taxon>
        <taxon>Lepidosauria</taxon>
        <taxon>Squamata</taxon>
        <taxon>Bifurcata</taxon>
        <taxon>Gekkota</taxon>
        <taxon>Sphaerodactylidae</taxon>
        <taxon>Sphaerodactylus</taxon>
    </lineage>
</organism>
<dbReference type="Proteomes" id="UP000827872">
    <property type="component" value="Linkage Group LG08"/>
</dbReference>
<accession>A0ACB8F943</accession>
<sequence length="89" mass="9094">MVQPPSEDGGAADPARAGQGAWSEPGQALYDAEEDVGLPCQCRVHDMEVADAAQPQPGARLCCCCARRGRCGTPGGLSQGTTGSDWCSA</sequence>
<comment type="caution">
    <text evidence="1">The sequence shown here is derived from an EMBL/GenBank/DDBJ whole genome shotgun (WGS) entry which is preliminary data.</text>
</comment>
<keyword evidence="2" id="KW-1185">Reference proteome</keyword>
<reference evidence="1" key="1">
    <citation type="submission" date="2021-08" db="EMBL/GenBank/DDBJ databases">
        <title>The first chromosome-level gecko genome reveals the dynamic sex chromosomes of Neotropical dwarf geckos (Sphaerodactylidae: Sphaerodactylus).</title>
        <authorList>
            <person name="Pinto B.J."/>
            <person name="Keating S.E."/>
            <person name="Gamble T."/>
        </authorList>
    </citation>
    <scope>NUCLEOTIDE SEQUENCE</scope>
    <source>
        <strain evidence="1">TG3544</strain>
    </source>
</reference>
<proteinExistence type="predicted"/>
<dbReference type="EMBL" id="CM037621">
    <property type="protein sequence ID" value="KAH8001699.1"/>
    <property type="molecule type" value="Genomic_DNA"/>
</dbReference>
<gene>
    <name evidence="1" type="ORF">K3G42_014145</name>
</gene>
<evidence type="ECO:0000313" key="2">
    <source>
        <dbReference type="Proteomes" id="UP000827872"/>
    </source>
</evidence>
<evidence type="ECO:0000313" key="1">
    <source>
        <dbReference type="EMBL" id="KAH8001699.1"/>
    </source>
</evidence>
<protein>
    <submittedName>
        <fullName evidence="1">Uncharacterized protein</fullName>
    </submittedName>
</protein>
<name>A0ACB8F943_9SAUR</name>